<evidence type="ECO:0000259" key="2">
    <source>
        <dbReference type="PROSITE" id="PS51898"/>
    </source>
</evidence>
<feature type="domain" description="Tyr recombinase" evidence="2">
    <location>
        <begin position="193"/>
        <end position="363"/>
    </location>
</feature>
<dbReference type="InterPro" id="IPR013762">
    <property type="entry name" value="Integrase-like_cat_sf"/>
</dbReference>
<reference evidence="3 4" key="1">
    <citation type="journal article" date="2018" name="Nat. Biotechnol.">
        <title>A standardized bacterial taxonomy based on genome phylogeny substantially revises the tree of life.</title>
        <authorList>
            <person name="Parks D.H."/>
            <person name="Chuvochina M."/>
            <person name="Waite D.W."/>
            <person name="Rinke C."/>
            <person name="Skarshewski A."/>
            <person name="Chaumeil P.A."/>
            <person name="Hugenholtz P."/>
        </authorList>
    </citation>
    <scope>NUCLEOTIDE SEQUENCE [LARGE SCALE GENOMIC DNA]</scope>
    <source>
        <strain evidence="3">UBA8844</strain>
    </source>
</reference>
<evidence type="ECO:0000313" key="3">
    <source>
        <dbReference type="EMBL" id="HCT57214.1"/>
    </source>
</evidence>
<keyword evidence="1" id="KW-0233">DNA recombination</keyword>
<dbReference type="PROSITE" id="PS51898">
    <property type="entry name" value="TYR_RECOMBINASE"/>
    <property type="match status" value="1"/>
</dbReference>
<dbReference type="Gene3D" id="1.10.443.10">
    <property type="entry name" value="Intergrase catalytic core"/>
    <property type="match status" value="1"/>
</dbReference>
<proteinExistence type="predicted"/>
<evidence type="ECO:0000256" key="1">
    <source>
        <dbReference type="ARBA" id="ARBA00023172"/>
    </source>
</evidence>
<accession>A0A3D4V8R3</accession>
<dbReference type="EMBL" id="DPIY01000007">
    <property type="protein sequence ID" value="HCT57214.1"/>
    <property type="molecule type" value="Genomic_DNA"/>
</dbReference>
<dbReference type="AlphaFoldDB" id="A0A3D4V8R3"/>
<evidence type="ECO:0000313" key="4">
    <source>
        <dbReference type="Proteomes" id="UP000264071"/>
    </source>
</evidence>
<dbReference type="InterPro" id="IPR011010">
    <property type="entry name" value="DNA_brk_join_enz"/>
</dbReference>
<comment type="caution">
    <text evidence="3">The sequence shown here is derived from an EMBL/GenBank/DDBJ whole genome shotgun (WGS) entry which is preliminary data.</text>
</comment>
<dbReference type="GO" id="GO:0015074">
    <property type="term" value="P:DNA integration"/>
    <property type="evidence" value="ECO:0007669"/>
    <property type="project" value="InterPro"/>
</dbReference>
<protein>
    <recommendedName>
        <fullName evidence="2">Tyr recombinase domain-containing protein</fullName>
    </recommendedName>
</protein>
<organism evidence="3 4">
    <name type="scientific">Gemmatimonas aurantiaca</name>
    <dbReference type="NCBI Taxonomy" id="173480"/>
    <lineage>
        <taxon>Bacteria</taxon>
        <taxon>Pseudomonadati</taxon>
        <taxon>Gemmatimonadota</taxon>
        <taxon>Gemmatimonadia</taxon>
        <taxon>Gemmatimonadales</taxon>
        <taxon>Gemmatimonadaceae</taxon>
        <taxon>Gemmatimonas</taxon>
    </lineage>
</organism>
<dbReference type="GO" id="GO:0006310">
    <property type="term" value="P:DNA recombination"/>
    <property type="evidence" value="ECO:0007669"/>
    <property type="project" value="UniProtKB-KW"/>
</dbReference>
<dbReference type="InterPro" id="IPR002104">
    <property type="entry name" value="Integrase_catalytic"/>
</dbReference>
<name>A0A3D4V8R3_9BACT</name>
<gene>
    <name evidence="3" type="ORF">DGD08_08380</name>
</gene>
<sequence length="378" mass="42288">MMSPWRKQGRPGFVLRVYAGEAHKVCGCGTTLQTVADDVAEWVEKLQQSPNAQAVAVLRAIVGEEITLAKAYELGTEGTLAYLAAQAEAAQDIDLLPHLTAWHVIKGKAARGAASADRYLIQIQALFPEAPLRRSLLTAPIVAARLDELDVPSDATRNRYRAALSTWCRWLMRRGILESNPAQSAGGYSEPLKAIRFRSMTQAQAVIERLADPEDRAREALMAGTGMDWSDVARLRRQDIDLSGDLPTVRCDGSKTPWRNRVIHITQPWVLPYFTPWLRGRLPGALLFSWGNRAALMRHYAACDAAKVPRFKIHEWRDTYAVAELQAGERPEVVAHQLGHKDASLVWKRYGRYIPQARDYRASRTATQTATRTIQEAR</sequence>
<dbReference type="GO" id="GO:0003677">
    <property type="term" value="F:DNA binding"/>
    <property type="evidence" value="ECO:0007669"/>
    <property type="project" value="InterPro"/>
</dbReference>
<dbReference type="Proteomes" id="UP000264071">
    <property type="component" value="Unassembled WGS sequence"/>
</dbReference>
<dbReference type="SUPFAM" id="SSF56349">
    <property type="entry name" value="DNA breaking-rejoining enzymes"/>
    <property type="match status" value="1"/>
</dbReference>